<comment type="similarity">
    <text evidence="1">Belongs to the AHA1 family.</text>
</comment>
<dbReference type="RefSeq" id="WP_070353783.1">
    <property type="nucleotide sequence ID" value="NZ_CP043474.1"/>
</dbReference>
<sequence length="151" mass="16549">MTDESVARVRRVLPAPPEVVFDHWLDPESLADWMCPRPSRCVAIVVEPRVGGTVRFDVDDAGALVLIIGRFLRLDRPHGLSFTWSHSGWADPTAASVVDVSFTPSGADETLMTIEHRLLPPEGFDDHHDGWSVVADQLAGALVRTRSDPGT</sequence>
<dbReference type="SUPFAM" id="SSF55961">
    <property type="entry name" value="Bet v1-like"/>
    <property type="match status" value="1"/>
</dbReference>
<evidence type="ECO:0000313" key="3">
    <source>
        <dbReference type="EMBL" id="OFJ53071.1"/>
    </source>
</evidence>
<feature type="domain" description="Activator of Hsp90 ATPase homologue 1/2-like C-terminal" evidence="2">
    <location>
        <begin position="15"/>
        <end position="142"/>
    </location>
</feature>
<keyword evidence="4" id="KW-1185">Reference proteome</keyword>
<reference evidence="3 4" key="1">
    <citation type="submission" date="2016-09" db="EMBL/GenBank/DDBJ databases">
        <title>genome sequence of Mycobacterium sp. 739 SCH.</title>
        <authorList>
            <person name="Greninger A.L."/>
            <person name="Qin X."/>
            <person name="Jerome K."/>
            <person name="Vora S."/>
            <person name="Quinn K."/>
        </authorList>
    </citation>
    <scope>NUCLEOTIDE SEQUENCE [LARGE SCALE GENOMIC DNA]</scope>
    <source>
        <strain evidence="3 4">SCH</strain>
    </source>
</reference>
<protein>
    <submittedName>
        <fullName evidence="3">ATPase</fullName>
    </submittedName>
</protein>
<dbReference type="AlphaFoldDB" id="A0A1E8Q4B4"/>
<evidence type="ECO:0000259" key="2">
    <source>
        <dbReference type="Pfam" id="PF08327"/>
    </source>
</evidence>
<dbReference type="Proteomes" id="UP000178953">
    <property type="component" value="Unassembled WGS sequence"/>
</dbReference>
<name>A0A1E8Q4B4_9MYCO</name>
<evidence type="ECO:0000256" key="1">
    <source>
        <dbReference type="ARBA" id="ARBA00006817"/>
    </source>
</evidence>
<accession>A0A1E8Q4B4</accession>
<comment type="caution">
    <text evidence="3">The sequence shown here is derived from an EMBL/GenBank/DDBJ whole genome shotgun (WGS) entry which is preliminary data.</text>
</comment>
<dbReference type="Gene3D" id="3.30.530.20">
    <property type="match status" value="1"/>
</dbReference>
<proteinExistence type="inferred from homology"/>
<dbReference type="EMBL" id="MCHX01000030">
    <property type="protein sequence ID" value="OFJ53071.1"/>
    <property type="molecule type" value="Genomic_DNA"/>
</dbReference>
<dbReference type="InterPro" id="IPR023393">
    <property type="entry name" value="START-like_dom_sf"/>
</dbReference>
<dbReference type="InterPro" id="IPR013538">
    <property type="entry name" value="ASHA1/2-like_C"/>
</dbReference>
<gene>
    <name evidence="3" type="ORF">BEL07_14370</name>
</gene>
<dbReference type="CDD" id="cd07814">
    <property type="entry name" value="SRPBCC_CalC_Aha1-like"/>
    <property type="match status" value="1"/>
</dbReference>
<dbReference type="OrthoDB" id="9805228at2"/>
<organism evidence="3 4">
    <name type="scientific">Mycolicibacterium grossiae</name>
    <dbReference type="NCBI Taxonomy" id="1552759"/>
    <lineage>
        <taxon>Bacteria</taxon>
        <taxon>Bacillati</taxon>
        <taxon>Actinomycetota</taxon>
        <taxon>Actinomycetes</taxon>
        <taxon>Mycobacteriales</taxon>
        <taxon>Mycobacteriaceae</taxon>
        <taxon>Mycolicibacterium</taxon>
    </lineage>
</organism>
<dbReference type="Pfam" id="PF08327">
    <property type="entry name" value="AHSA1"/>
    <property type="match status" value="1"/>
</dbReference>
<evidence type="ECO:0000313" key="4">
    <source>
        <dbReference type="Proteomes" id="UP000178953"/>
    </source>
</evidence>